<dbReference type="Pfam" id="PF04740">
    <property type="entry name" value="LXG"/>
    <property type="match status" value="1"/>
</dbReference>
<proteinExistence type="inferred from homology"/>
<sequence length="104" mass="10788">MGLIYSSSDSSQLISALQKNIQSGKEASEQLKSGSQQVIAAVDGKTLSGAAYTAGKGLFSDLIVPTINKVTSAINSIESELQTYSSADALVSGEGTLDEDKLMQ</sequence>
<organism evidence="3 4">
    <name type="scientific">Enterococcus plantarum</name>
    <dbReference type="NCBI Taxonomy" id="1077675"/>
    <lineage>
        <taxon>Bacteria</taxon>
        <taxon>Bacillati</taxon>
        <taxon>Bacillota</taxon>
        <taxon>Bacilli</taxon>
        <taxon>Lactobacillales</taxon>
        <taxon>Enterococcaceae</taxon>
        <taxon>Enterococcus</taxon>
    </lineage>
</organism>
<evidence type="ECO:0000313" key="4">
    <source>
        <dbReference type="Proteomes" id="UP000249828"/>
    </source>
</evidence>
<dbReference type="Proteomes" id="UP000249828">
    <property type="component" value="Unassembled WGS sequence"/>
</dbReference>
<comment type="caution">
    <text evidence="3">The sequence shown here is derived from an EMBL/GenBank/DDBJ whole genome shotgun (WGS) entry which is preliminary data.</text>
</comment>
<dbReference type="RefSeq" id="WP_111248024.1">
    <property type="nucleotide sequence ID" value="NZ_PIEU01000073.1"/>
</dbReference>
<dbReference type="EMBL" id="PIEU01000073">
    <property type="protein sequence ID" value="PZL73007.1"/>
    <property type="molecule type" value="Genomic_DNA"/>
</dbReference>
<evidence type="ECO:0000256" key="1">
    <source>
        <dbReference type="ARBA" id="ARBA00034117"/>
    </source>
</evidence>
<comment type="similarity">
    <text evidence="1">In the N-terminal section; belongs to the LXG family.</text>
</comment>
<protein>
    <recommendedName>
        <fullName evidence="2">LXG domain-containing protein</fullName>
    </recommendedName>
</protein>
<feature type="domain" description="LXG" evidence="2">
    <location>
        <begin position="9"/>
        <end position="87"/>
    </location>
</feature>
<accession>A0A2W3Z984</accession>
<dbReference type="InterPro" id="IPR006829">
    <property type="entry name" value="LXG_dom"/>
</dbReference>
<dbReference type="AlphaFoldDB" id="A0A2W3Z984"/>
<name>A0A2W3Z984_9ENTE</name>
<keyword evidence="4" id="KW-1185">Reference proteome</keyword>
<evidence type="ECO:0000259" key="2">
    <source>
        <dbReference type="Pfam" id="PF04740"/>
    </source>
</evidence>
<gene>
    <name evidence="3" type="ORF">CI088_09640</name>
</gene>
<evidence type="ECO:0000313" key="3">
    <source>
        <dbReference type="EMBL" id="PZL73007.1"/>
    </source>
</evidence>
<reference evidence="3 4" key="1">
    <citation type="submission" date="2017-11" db="EMBL/GenBank/DDBJ databases">
        <title>Draft genome sequence of Enterococcus plantarum TRW2 strain isolated from lettuce.</title>
        <authorList>
            <person name="Kim E.B."/>
            <person name="Marco M.L."/>
            <person name="Williams T.R."/>
            <person name="You I.H."/>
        </authorList>
    </citation>
    <scope>NUCLEOTIDE SEQUENCE [LARGE SCALE GENOMIC DNA]</scope>
    <source>
        <strain evidence="3 4">TRW2</strain>
    </source>
</reference>